<dbReference type="InterPro" id="IPR001173">
    <property type="entry name" value="Glyco_trans_2-like"/>
</dbReference>
<evidence type="ECO:0000256" key="1">
    <source>
        <dbReference type="ARBA" id="ARBA00004429"/>
    </source>
</evidence>
<feature type="transmembrane region" description="Helical" evidence="12">
    <location>
        <begin position="375"/>
        <end position="396"/>
    </location>
</feature>
<feature type="transmembrane region" description="Helical" evidence="12">
    <location>
        <begin position="523"/>
        <end position="552"/>
    </location>
</feature>
<dbReference type="PANTHER" id="PTHR43867">
    <property type="entry name" value="CELLULOSE SYNTHASE CATALYTIC SUBUNIT A [UDP-FORMING]"/>
    <property type="match status" value="1"/>
</dbReference>
<gene>
    <name evidence="14" type="ORF">BWR60_04405</name>
</gene>
<dbReference type="CDD" id="cd04191">
    <property type="entry name" value="Glucan_BSP_MdoH"/>
    <property type="match status" value="1"/>
</dbReference>
<keyword evidence="8 14" id="KW-0808">Transferase</keyword>
<dbReference type="STRING" id="1122125.GCA_000423185_05712"/>
<keyword evidence="10 12" id="KW-1133">Transmembrane helix</keyword>
<evidence type="ECO:0000256" key="8">
    <source>
        <dbReference type="ARBA" id="ARBA00022679"/>
    </source>
</evidence>
<evidence type="ECO:0000256" key="7">
    <source>
        <dbReference type="ARBA" id="ARBA00022676"/>
    </source>
</evidence>
<name>A0A211ZSV8_9PROT</name>
<feature type="transmembrane region" description="Helical" evidence="12">
    <location>
        <begin position="51"/>
        <end position="78"/>
    </location>
</feature>
<evidence type="ECO:0000256" key="11">
    <source>
        <dbReference type="ARBA" id="ARBA00023136"/>
    </source>
</evidence>
<dbReference type="NCBIfam" id="NF003958">
    <property type="entry name" value="PRK05454.2-1"/>
    <property type="match status" value="1"/>
</dbReference>
<dbReference type="Proteomes" id="UP000196655">
    <property type="component" value="Unassembled WGS sequence"/>
</dbReference>
<dbReference type="InterPro" id="IPR050321">
    <property type="entry name" value="Glycosyltr_2/OpgH_subfam"/>
</dbReference>
<dbReference type="InterPro" id="IPR029044">
    <property type="entry name" value="Nucleotide-diphossugar_trans"/>
</dbReference>
<feature type="domain" description="Glycosyltransferase 2-like" evidence="13">
    <location>
        <begin position="200"/>
        <end position="392"/>
    </location>
</feature>
<keyword evidence="5" id="KW-1003">Cell membrane</keyword>
<evidence type="ECO:0000313" key="14">
    <source>
        <dbReference type="EMBL" id="OWJ68378.1"/>
    </source>
</evidence>
<dbReference type="GO" id="GO:0016758">
    <property type="term" value="F:hexosyltransferase activity"/>
    <property type="evidence" value="ECO:0007669"/>
    <property type="project" value="TreeGrafter"/>
</dbReference>
<dbReference type="Gene3D" id="3.90.550.10">
    <property type="entry name" value="Spore Coat Polysaccharide Biosynthesis Protein SpsA, Chain A"/>
    <property type="match status" value="1"/>
</dbReference>
<dbReference type="NCBIfam" id="NF003962">
    <property type="entry name" value="PRK05454.2-5"/>
    <property type="match status" value="1"/>
</dbReference>
<evidence type="ECO:0000313" key="15">
    <source>
        <dbReference type="Proteomes" id="UP000196655"/>
    </source>
</evidence>
<feature type="transmembrane region" description="Helical" evidence="12">
    <location>
        <begin position="18"/>
        <end position="39"/>
    </location>
</feature>
<organism evidence="14 15">
    <name type="scientific">Inquilinus limosus</name>
    <dbReference type="NCBI Taxonomy" id="171674"/>
    <lineage>
        <taxon>Bacteria</taxon>
        <taxon>Pseudomonadati</taxon>
        <taxon>Pseudomonadota</taxon>
        <taxon>Alphaproteobacteria</taxon>
        <taxon>Rhodospirillales</taxon>
        <taxon>Rhodospirillaceae</taxon>
        <taxon>Inquilinus</taxon>
    </lineage>
</organism>
<evidence type="ECO:0000256" key="10">
    <source>
        <dbReference type="ARBA" id="ARBA00022989"/>
    </source>
</evidence>
<evidence type="ECO:0000256" key="3">
    <source>
        <dbReference type="ARBA" id="ARBA00009337"/>
    </source>
</evidence>
<comment type="pathway">
    <text evidence="2">Glycan metabolism; osmoregulated periplasmic glucan (OPG) biosynthesis.</text>
</comment>
<dbReference type="Pfam" id="PF13632">
    <property type="entry name" value="Glyco_trans_2_3"/>
    <property type="match status" value="1"/>
</dbReference>
<evidence type="ECO:0000256" key="9">
    <source>
        <dbReference type="ARBA" id="ARBA00022692"/>
    </source>
</evidence>
<evidence type="ECO:0000256" key="5">
    <source>
        <dbReference type="ARBA" id="ARBA00022475"/>
    </source>
</evidence>
<dbReference type="GO" id="GO:0005886">
    <property type="term" value="C:plasma membrane"/>
    <property type="evidence" value="ECO:0007669"/>
    <property type="project" value="UniProtKB-SubCell"/>
</dbReference>
<accession>A0A211ZSV8</accession>
<feature type="transmembrane region" description="Helical" evidence="12">
    <location>
        <begin position="423"/>
        <end position="448"/>
    </location>
</feature>
<evidence type="ECO:0000256" key="4">
    <source>
        <dbReference type="ARBA" id="ARBA00020585"/>
    </source>
</evidence>
<dbReference type="SUPFAM" id="SSF53448">
    <property type="entry name" value="Nucleotide-diphospho-sugar transferases"/>
    <property type="match status" value="1"/>
</dbReference>
<keyword evidence="9 12" id="KW-0812">Transmembrane</keyword>
<dbReference type="PANTHER" id="PTHR43867:SF5">
    <property type="entry name" value="GLUCANS BIOSYNTHESIS GLUCOSYLTRANSFERASE H"/>
    <property type="match status" value="1"/>
</dbReference>
<reference evidence="15" key="1">
    <citation type="submission" date="2017-05" db="EMBL/GenBank/DDBJ databases">
        <authorList>
            <person name="Macchi M."/>
            <person name="Festa S."/>
            <person name="Coppotelli B.M."/>
            <person name="Morelli I.S."/>
        </authorList>
    </citation>
    <scope>NUCLEOTIDE SEQUENCE [LARGE SCALE GENOMIC DNA]</scope>
    <source>
        <strain evidence="15">I</strain>
    </source>
</reference>
<keyword evidence="6" id="KW-0997">Cell inner membrane</keyword>
<feature type="transmembrane region" description="Helical" evidence="12">
    <location>
        <begin position="460"/>
        <end position="483"/>
    </location>
</feature>
<dbReference type="OrthoDB" id="9775281at2"/>
<keyword evidence="7" id="KW-0328">Glycosyltransferase</keyword>
<protein>
    <recommendedName>
        <fullName evidence="4">Glucans biosynthesis glucosyltransferase H</fullName>
    </recommendedName>
</protein>
<keyword evidence="15" id="KW-1185">Reference proteome</keyword>
<comment type="similarity">
    <text evidence="3">Belongs to the glycosyltransferase 2 family. OpgH subfamily.</text>
</comment>
<evidence type="ECO:0000259" key="13">
    <source>
        <dbReference type="Pfam" id="PF13632"/>
    </source>
</evidence>
<keyword evidence="11 12" id="KW-0472">Membrane</keyword>
<evidence type="ECO:0000256" key="6">
    <source>
        <dbReference type="ARBA" id="ARBA00022519"/>
    </source>
</evidence>
<evidence type="ECO:0000256" key="12">
    <source>
        <dbReference type="SAM" id="Phobius"/>
    </source>
</evidence>
<dbReference type="RefSeq" id="WP_088149798.1">
    <property type="nucleotide sequence ID" value="NZ_NHON01000005.1"/>
</dbReference>
<dbReference type="AlphaFoldDB" id="A0A211ZSV8"/>
<comment type="caution">
    <text evidence="14">The sequence shown here is derived from an EMBL/GenBank/DDBJ whole genome shotgun (WGS) entry which is preliminary data.</text>
</comment>
<dbReference type="EMBL" id="NHON01000005">
    <property type="protein sequence ID" value="OWJ68378.1"/>
    <property type="molecule type" value="Genomic_DNA"/>
</dbReference>
<comment type="subcellular location">
    <subcellularLocation>
        <location evidence="1">Cell inner membrane</location>
        <topology evidence="1">Multi-pass membrane protein</topology>
    </subcellularLocation>
</comment>
<evidence type="ECO:0000256" key="2">
    <source>
        <dbReference type="ARBA" id="ARBA00005001"/>
    </source>
</evidence>
<sequence>MTGLEAASYASAARWRRLAVFGATGLSTLAAAFALYRFLSVGGVTGLELALVVMFAINFSWIALSFWTALPGFLTLLLRWGQPGLVWPQGAEAVAPLKSRTAVLMPVYNEDTTGITANLQAIHDSLARTGHLGAFDIFILSDSTNPDVWVAEEIGWSALCRRTEGSGRIFYRKRRHNVAKKAGNIADFCTRWGARYDFMVVLDADSLMAGDTLVTMARLMQSNPRAGIIQAPPLVVNRNTLWARMQQFAGALYGPIVGAGLAFWQLGDGNYWGHNAIIRTRAFIESCGLPILSGRPPFGGHILSHDFVEAALIRRNGWTAWLVPELGGSYEECPPTMIDHAKRDRRWCQGNMQHLRVLVARGLHPLSRQHMAMGVMSYVSSPLWLIFICIGMLTALEHKLEIPVYFPTAESLFPVWPVQDQTLAVRLLVISFLMLLAPKIFGWILLLFDRRLAAGYGGAFRALLSLLFETFFSIFQAPVMMLFHSSFVLQAFLGRDSGWGTQSRDDSGTTWADAVQMHRGHTIFGAVLGVVALWISPSMLAWLSPLVIGLLLSIPLSVITSRHSTGVWARRLGLLVTPEERQKPQIVIEATALGEQLAASTKPIEDGLATVIRDPLANAIHMTLLTGSPEAGREDPKVVEAARRKLTAGGPGTLNTGALSRDEKMALLFDPRSLSELHLTALAGGRLQAAPRG</sequence>
<proteinExistence type="inferred from homology"/>